<evidence type="ECO:0000313" key="3">
    <source>
        <dbReference type="EMBL" id="SDC02647.1"/>
    </source>
</evidence>
<dbReference type="EMBL" id="FMYF01000014">
    <property type="protein sequence ID" value="SDC02647.1"/>
    <property type="molecule type" value="Genomic_DNA"/>
</dbReference>
<evidence type="ECO:0000256" key="1">
    <source>
        <dbReference type="ARBA" id="ARBA00008812"/>
    </source>
</evidence>
<dbReference type="PANTHER" id="PTHR34406:SF1">
    <property type="entry name" value="PROTEIN YCEI"/>
    <property type="match status" value="1"/>
</dbReference>
<evidence type="ECO:0000259" key="2">
    <source>
        <dbReference type="SMART" id="SM00867"/>
    </source>
</evidence>
<dbReference type="PANTHER" id="PTHR34406">
    <property type="entry name" value="PROTEIN YCEI"/>
    <property type="match status" value="1"/>
</dbReference>
<evidence type="ECO:0000313" key="4">
    <source>
        <dbReference type="Proteomes" id="UP000199086"/>
    </source>
</evidence>
<dbReference type="InterPro" id="IPR007372">
    <property type="entry name" value="Lipid/polyisoprenoid-bd_YceI"/>
</dbReference>
<dbReference type="Proteomes" id="UP000199086">
    <property type="component" value="Unassembled WGS sequence"/>
</dbReference>
<proteinExistence type="inferred from homology"/>
<feature type="domain" description="Lipid/polyisoprenoid-binding YceI-like" evidence="2">
    <location>
        <begin position="9"/>
        <end position="177"/>
    </location>
</feature>
<dbReference type="Pfam" id="PF04264">
    <property type="entry name" value="YceI"/>
    <property type="match status" value="1"/>
</dbReference>
<dbReference type="OrthoDB" id="3724977at2"/>
<accession>A0A1G6I7Y7</accession>
<comment type="similarity">
    <text evidence="1">Belongs to the UPF0312 family.</text>
</comment>
<dbReference type="InterPro" id="IPR036761">
    <property type="entry name" value="TTHA0802/YceI-like_sf"/>
</dbReference>
<dbReference type="SMART" id="SM00867">
    <property type="entry name" value="YceI"/>
    <property type="match status" value="1"/>
</dbReference>
<dbReference type="RefSeq" id="WP_092613590.1">
    <property type="nucleotide sequence ID" value="NZ_FMYF01000014.1"/>
</dbReference>
<sequence>MSLAPGTRTLTQDDGEFLLLTTVEGRMARMGHELALRIDRWTATLTVGPEVSATALQVSADLRSLSLKGSRDPGKPVSEKDARDILSNAQKTLQVQQHAEVSFTSTSAEGTWEAVTLQGDLTLHGHTRPQVLRVVATESGYRLTGQVAQSDFGIKPYSIMMGALKVGDRVDVEVSVRL</sequence>
<reference evidence="3 4" key="1">
    <citation type="submission" date="2016-06" db="EMBL/GenBank/DDBJ databases">
        <authorList>
            <person name="Olsen C.W."/>
            <person name="Carey S."/>
            <person name="Hinshaw L."/>
            <person name="Karasin A.I."/>
        </authorList>
    </citation>
    <scope>NUCLEOTIDE SEQUENCE [LARGE SCALE GENOMIC DNA]</scope>
    <source>
        <strain evidence="3 4">LZ-22</strain>
    </source>
</reference>
<gene>
    <name evidence="3" type="ORF">GA0111570_11484</name>
</gene>
<protein>
    <submittedName>
        <fullName evidence="3">Polyisoprenoid-binding protein YceI</fullName>
    </submittedName>
</protein>
<name>A0A1G6I7Y7_9ACTN</name>
<dbReference type="Gene3D" id="2.40.128.110">
    <property type="entry name" value="Lipid/polyisoprenoid-binding, YceI-like"/>
    <property type="match status" value="1"/>
</dbReference>
<dbReference type="SUPFAM" id="SSF101874">
    <property type="entry name" value="YceI-like"/>
    <property type="match status" value="1"/>
</dbReference>
<keyword evidence="4" id="KW-1185">Reference proteome</keyword>
<dbReference type="AlphaFoldDB" id="A0A1G6I7Y7"/>
<dbReference type="STRING" id="1577474.GA0111570_11484"/>
<organism evidence="3 4">
    <name type="scientific">Raineyella antarctica</name>
    <dbReference type="NCBI Taxonomy" id="1577474"/>
    <lineage>
        <taxon>Bacteria</taxon>
        <taxon>Bacillati</taxon>
        <taxon>Actinomycetota</taxon>
        <taxon>Actinomycetes</taxon>
        <taxon>Propionibacteriales</taxon>
        <taxon>Propionibacteriaceae</taxon>
        <taxon>Raineyella</taxon>
    </lineage>
</organism>